<evidence type="ECO:0000256" key="10">
    <source>
        <dbReference type="ARBA" id="ARBA00023136"/>
    </source>
</evidence>
<dbReference type="SMART" id="SM00365">
    <property type="entry name" value="LRR_SD22"/>
    <property type="match status" value="7"/>
</dbReference>
<proteinExistence type="inferred from homology"/>
<dbReference type="STRING" id="37003.ENSKMAP00000008362"/>
<dbReference type="FunFam" id="3.80.10.10:FF:000137">
    <property type="entry name" value="Toll-like receptor 3"/>
    <property type="match status" value="1"/>
</dbReference>
<keyword evidence="6 14" id="KW-0732">Signal</keyword>
<name>A0A3Q3F428_KRYMA</name>
<evidence type="ECO:0000313" key="17">
    <source>
        <dbReference type="Proteomes" id="UP000264800"/>
    </source>
</evidence>
<evidence type="ECO:0000256" key="3">
    <source>
        <dbReference type="ARBA" id="ARBA00022588"/>
    </source>
</evidence>
<dbReference type="GO" id="GO:0006954">
    <property type="term" value="P:inflammatory response"/>
    <property type="evidence" value="ECO:0007669"/>
    <property type="project" value="UniProtKB-KW"/>
</dbReference>
<keyword evidence="10" id="KW-0472">Membrane</keyword>
<keyword evidence="13" id="KW-0395">Inflammatory response</keyword>
<comment type="subcellular location">
    <subcellularLocation>
        <location evidence="1">Membrane</location>
        <topology evidence="1">Single-pass type I membrane protein</topology>
    </subcellularLocation>
</comment>
<keyword evidence="11" id="KW-0675">Receptor</keyword>
<dbReference type="Gene3D" id="3.80.10.10">
    <property type="entry name" value="Ribonuclease Inhibitor"/>
    <property type="match status" value="1"/>
</dbReference>
<dbReference type="Proteomes" id="UP000264800">
    <property type="component" value="Unplaced"/>
</dbReference>
<keyword evidence="17" id="KW-1185">Reference proteome</keyword>
<dbReference type="PANTHER" id="PTHR24365">
    <property type="entry name" value="TOLL-LIKE RECEPTOR"/>
    <property type="match status" value="1"/>
</dbReference>
<evidence type="ECO:0000256" key="4">
    <source>
        <dbReference type="ARBA" id="ARBA00022614"/>
    </source>
</evidence>
<dbReference type="InterPro" id="IPR003591">
    <property type="entry name" value="Leu-rich_rpt_typical-subtyp"/>
</dbReference>
<evidence type="ECO:0000256" key="6">
    <source>
        <dbReference type="ARBA" id="ARBA00022729"/>
    </source>
</evidence>
<dbReference type="SMART" id="SM00082">
    <property type="entry name" value="LRRCT"/>
    <property type="match status" value="1"/>
</dbReference>
<evidence type="ECO:0000256" key="12">
    <source>
        <dbReference type="ARBA" id="ARBA00023180"/>
    </source>
</evidence>
<sequence>MFGTVRAPGPRLLTWIVLAWSFAAGARHPAASRTKAACSVEGGRADCSHLSLTRVPDDLPENITSLDVSHNKLVQILPDLFKRYKGLVRLDVSYNSMAKLDGGLCRNLPLLQTLNWAHNELFSLKKEDLEYCTKLTWLSMASNRLQPKGEPFTALQNLKFLDVSMNKLTTAKLGSQPQLPSLVNLNLGHNDFTSLNASDFSCLQDSPFLQVVNLSAVALKTLEPGCFKPISGLRTLILDGSRIGSGFIPKLCSELSGTAIDALSLKKINLITLNDKTFTGLQNTNLTVLDLSGNGISTVEDGSFQWLSTLQTLILTDNNIKHLTKGTFQGLKMLKKLQLTKALVNSHKSSLPLIDNFSFQPLSSLESLILQKCAFSEITENTFSGLTSLTELDLSWSSYLQASQKHLTSDTFVSLADAPLRKLNLTGNALTQIDPGSFSALRNLSILLLDHNFIKQALAGGEFEGLDQIQEIHMTNNFQSVDLTASSFVNVPSLRVLTLGKSLKAEALNQDASPFRPLTNLTVLDLSNNNIANFRQNMLEGLVNLKVLKLQHNNLARLWKSANLGGPVLFLKDTRQLVTLSMDYNGLDEIPLEALRGLSMLRELSFSNNNLDNLQYSVFNDLKSLRVLLLEKNLITSVRPEVFSSPLRNLSVLVMARNPFDCTCESILWFVTWLNNTNATNVPGLRDQYICNTPLAYFKRPIMEFDPLSCKDMTPFQALYILSSTAVLMLITGALLARFHGWRIQFYWNILINRTLGFSDAKVEEDRDFEYDAYIIHAEEDAKWVERRMVPLEKQTCQFCLEDRDSVPGLSQLESIVNNMRKSRKILFVVTESLLSDPWCRQFTVHQALHQVIEASRDSVVLVFLQDVHDYKLSRTLFLRRGMLRSSCILEWPPQKERHPCRCFDLHHLQDAERLPAQMVHDETYSRGGRHAPLHWRCTDVQTQRGRVLSSNCGLHYQLQRCAVVQTLGWNDSLCCSLSC</sequence>
<protein>
    <submittedName>
        <fullName evidence="16">Cytochrome P450 4V2</fullName>
    </submittedName>
</protein>
<dbReference type="GO" id="GO:0045087">
    <property type="term" value="P:innate immune response"/>
    <property type="evidence" value="ECO:0007669"/>
    <property type="project" value="UniProtKB-KW"/>
</dbReference>
<evidence type="ECO:0000256" key="8">
    <source>
        <dbReference type="ARBA" id="ARBA00022859"/>
    </source>
</evidence>
<dbReference type="SMART" id="SM00369">
    <property type="entry name" value="LRR_TYP"/>
    <property type="match status" value="14"/>
</dbReference>
<evidence type="ECO:0000259" key="15">
    <source>
        <dbReference type="PROSITE" id="PS50104"/>
    </source>
</evidence>
<dbReference type="Pfam" id="PF13676">
    <property type="entry name" value="TIR_2"/>
    <property type="match status" value="1"/>
</dbReference>
<feature type="signal peptide" evidence="14">
    <location>
        <begin position="1"/>
        <end position="25"/>
    </location>
</feature>
<dbReference type="GO" id="GO:0005886">
    <property type="term" value="C:plasma membrane"/>
    <property type="evidence" value="ECO:0007669"/>
    <property type="project" value="TreeGrafter"/>
</dbReference>
<dbReference type="PANTHER" id="PTHR24365:SF524">
    <property type="entry name" value="TOLL-LIKE RECEPTOR 3"/>
    <property type="match status" value="1"/>
</dbReference>
<comment type="similarity">
    <text evidence="2">Belongs to the Toll-like receptor family.</text>
</comment>
<dbReference type="SUPFAM" id="SSF52058">
    <property type="entry name" value="L domain-like"/>
    <property type="match status" value="2"/>
</dbReference>
<keyword evidence="8" id="KW-0391">Immunity</keyword>
<reference evidence="16" key="2">
    <citation type="submission" date="2025-09" db="UniProtKB">
        <authorList>
            <consortium name="Ensembl"/>
        </authorList>
    </citation>
    <scope>IDENTIFICATION</scope>
</reference>
<dbReference type="SMART" id="SM00255">
    <property type="entry name" value="TIR"/>
    <property type="match status" value="1"/>
</dbReference>
<keyword evidence="3" id="KW-0399">Innate immunity</keyword>
<dbReference type="AlphaFoldDB" id="A0A3Q3F428"/>
<evidence type="ECO:0000256" key="13">
    <source>
        <dbReference type="ARBA" id="ARBA00023198"/>
    </source>
</evidence>
<organism evidence="16 17">
    <name type="scientific">Kryptolebias marmoratus</name>
    <name type="common">Mangrove killifish</name>
    <name type="synonym">Rivulus marmoratus</name>
    <dbReference type="NCBI Taxonomy" id="37003"/>
    <lineage>
        <taxon>Eukaryota</taxon>
        <taxon>Metazoa</taxon>
        <taxon>Chordata</taxon>
        <taxon>Craniata</taxon>
        <taxon>Vertebrata</taxon>
        <taxon>Euteleostomi</taxon>
        <taxon>Actinopterygii</taxon>
        <taxon>Neopterygii</taxon>
        <taxon>Teleostei</taxon>
        <taxon>Neoteleostei</taxon>
        <taxon>Acanthomorphata</taxon>
        <taxon>Ovalentaria</taxon>
        <taxon>Atherinomorphae</taxon>
        <taxon>Cyprinodontiformes</taxon>
        <taxon>Rivulidae</taxon>
        <taxon>Kryptolebias</taxon>
    </lineage>
</organism>
<evidence type="ECO:0000256" key="1">
    <source>
        <dbReference type="ARBA" id="ARBA00004479"/>
    </source>
</evidence>
<accession>A0A3Q3F428</accession>
<dbReference type="PROSITE" id="PS50104">
    <property type="entry name" value="TIR"/>
    <property type="match status" value="1"/>
</dbReference>
<dbReference type="InterPro" id="IPR035897">
    <property type="entry name" value="Toll_tir_struct_dom_sf"/>
</dbReference>
<dbReference type="SUPFAM" id="SSF52200">
    <property type="entry name" value="Toll/Interleukin receptor TIR domain"/>
    <property type="match status" value="1"/>
</dbReference>
<dbReference type="GeneTree" id="ENSGT00940000166529"/>
<dbReference type="InterPro" id="IPR000483">
    <property type="entry name" value="Cys-rich_flank_reg_C"/>
</dbReference>
<feature type="domain" description="TIR" evidence="15">
    <location>
        <begin position="769"/>
        <end position="910"/>
    </location>
</feature>
<evidence type="ECO:0000313" key="16">
    <source>
        <dbReference type="Ensembl" id="ENSKMAP00000008362.1"/>
    </source>
</evidence>
<dbReference type="Ensembl" id="ENSKMAT00000008489.1">
    <property type="protein sequence ID" value="ENSKMAP00000008362.1"/>
    <property type="gene ID" value="ENSKMAG00000006207.1"/>
</dbReference>
<evidence type="ECO:0000256" key="5">
    <source>
        <dbReference type="ARBA" id="ARBA00022692"/>
    </source>
</evidence>
<reference evidence="16" key="1">
    <citation type="submission" date="2025-08" db="UniProtKB">
        <authorList>
            <consortium name="Ensembl"/>
        </authorList>
    </citation>
    <scope>IDENTIFICATION</scope>
</reference>
<dbReference type="GO" id="GO:0038023">
    <property type="term" value="F:signaling receptor activity"/>
    <property type="evidence" value="ECO:0007669"/>
    <property type="project" value="TreeGrafter"/>
</dbReference>
<keyword evidence="7" id="KW-0677">Repeat</keyword>
<dbReference type="InterPro" id="IPR041015">
    <property type="entry name" value="TLR3_TMD"/>
</dbReference>
<keyword evidence="5" id="KW-0812">Transmembrane</keyword>
<dbReference type="InterPro" id="IPR032675">
    <property type="entry name" value="LRR_dom_sf"/>
</dbReference>
<evidence type="ECO:0000256" key="7">
    <source>
        <dbReference type="ARBA" id="ARBA00022737"/>
    </source>
</evidence>
<dbReference type="InterPro" id="IPR001611">
    <property type="entry name" value="Leu-rich_rpt"/>
</dbReference>
<keyword evidence="9" id="KW-1133">Transmembrane helix</keyword>
<dbReference type="Pfam" id="PF13855">
    <property type="entry name" value="LRR_8"/>
    <property type="match status" value="5"/>
</dbReference>
<feature type="chain" id="PRO_5018750144" evidence="14">
    <location>
        <begin position="26"/>
        <end position="980"/>
    </location>
</feature>
<dbReference type="Gene3D" id="3.40.50.10140">
    <property type="entry name" value="Toll/interleukin-1 receptor homology (TIR) domain"/>
    <property type="match status" value="1"/>
</dbReference>
<dbReference type="InterPro" id="IPR000157">
    <property type="entry name" value="TIR_dom"/>
</dbReference>
<keyword evidence="12" id="KW-0325">Glycoprotein</keyword>
<dbReference type="GO" id="GO:0002224">
    <property type="term" value="P:toll-like receptor signaling pathway"/>
    <property type="evidence" value="ECO:0007669"/>
    <property type="project" value="TreeGrafter"/>
</dbReference>
<evidence type="ECO:0000256" key="14">
    <source>
        <dbReference type="SAM" id="SignalP"/>
    </source>
</evidence>
<evidence type="ECO:0000256" key="2">
    <source>
        <dbReference type="ARBA" id="ARBA00009634"/>
    </source>
</evidence>
<evidence type="ECO:0000256" key="11">
    <source>
        <dbReference type="ARBA" id="ARBA00023170"/>
    </source>
</evidence>
<evidence type="ECO:0000256" key="9">
    <source>
        <dbReference type="ARBA" id="ARBA00022989"/>
    </source>
</evidence>
<dbReference type="PROSITE" id="PS51450">
    <property type="entry name" value="LRR"/>
    <property type="match status" value="3"/>
</dbReference>
<keyword evidence="4" id="KW-0433">Leucine-rich repeat</keyword>
<dbReference type="Pfam" id="PF17968">
    <property type="entry name" value="Tlr3_TMD"/>
    <property type="match status" value="1"/>
</dbReference>